<proteinExistence type="predicted"/>
<organism evidence="2 3">
    <name type="scientific">Gulo gulo</name>
    <name type="common">Wolverine</name>
    <name type="synonym">Gluton</name>
    <dbReference type="NCBI Taxonomy" id="48420"/>
    <lineage>
        <taxon>Eukaryota</taxon>
        <taxon>Metazoa</taxon>
        <taxon>Chordata</taxon>
        <taxon>Craniata</taxon>
        <taxon>Vertebrata</taxon>
        <taxon>Euteleostomi</taxon>
        <taxon>Mammalia</taxon>
        <taxon>Eutheria</taxon>
        <taxon>Laurasiatheria</taxon>
        <taxon>Carnivora</taxon>
        <taxon>Caniformia</taxon>
        <taxon>Musteloidea</taxon>
        <taxon>Mustelidae</taxon>
        <taxon>Guloninae</taxon>
        <taxon>Gulo</taxon>
    </lineage>
</organism>
<dbReference type="AlphaFoldDB" id="A0A9X9M0Z9"/>
<sequence length="103" mass="11293">MCSAVPGQAECWDHPPQPLRRGEPGLGMDTLCWGGSSRCWRPSQIQGSSRHKAVQGRAADMPRSSRTEMGFTQRRQAPCNPAPADLGWNAEPLTLNFFLSSPL</sequence>
<name>A0A9X9M0Z9_GULGU</name>
<feature type="non-terminal residue" evidence="2">
    <location>
        <position position="103"/>
    </location>
</feature>
<comment type="caution">
    <text evidence="2">The sequence shown here is derived from an EMBL/GenBank/DDBJ whole genome shotgun (WGS) entry which is preliminary data.</text>
</comment>
<feature type="region of interest" description="Disordered" evidence="1">
    <location>
        <begin position="43"/>
        <end position="85"/>
    </location>
</feature>
<dbReference type="Proteomes" id="UP000269945">
    <property type="component" value="Unassembled WGS sequence"/>
</dbReference>
<protein>
    <submittedName>
        <fullName evidence="2">Uncharacterized protein</fullName>
    </submittedName>
</protein>
<feature type="region of interest" description="Disordered" evidence="1">
    <location>
        <begin position="1"/>
        <end position="23"/>
    </location>
</feature>
<accession>A0A9X9M0Z9</accession>
<dbReference type="EMBL" id="CYRY02034988">
    <property type="protein sequence ID" value="VCX13032.1"/>
    <property type="molecule type" value="Genomic_DNA"/>
</dbReference>
<evidence type="ECO:0000256" key="1">
    <source>
        <dbReference type="SAM" id="MobiDB-lite"/>
    </source>
</evidence>
<gene>
    <name evidence="2" type="ORF">BN2614_LOCUS1</name>
</gene>
<evidence type="ECO:0000313" key="3">
    <source>
        <dbReference type="Proteomes" id="UP000269945"/>
    </source>
</evidence>
<reference evidence="2 3" key="1">
    <citation type="submission" date="2018-10" db="EMBL/GenBank/DDBJ databases">
        <authorList>
            <person name="Ekblom R."/>
            <person name="Jareborg N."/>
        </authorList>
    </citation>
    <scope>NUCLEOTIDE SEQUENCE [LARGE SCALE GENOMIC DNA]</scope>
    <source>
        <tissue evidence="2">Muscle</tissue>
    </source>
</reference>
<evidence type="ECO:0000313" key="2">
    <source>
        <dbReference type="EMBL" id="VCX13032.1"/>
    </source>
</evidence>
<keyword evidence="3" id="KW-1185">Reference proteome</keyword>